<gene>
    <name evidence="2" type="ORF">Dpep_0389</name>
</gene>
<reference evidence="2 3" key="1">
    <citation type="journal article" date="2010" name="Stand. Genomic Sci.">
        <title>Permanent draft genome sequence of Dethiosulfovibrio peptidovorans type strain (SEBR 4207).</title>
        <authorList>
            <person name="Labutti K."/>
            <person name="Mayilraj S."/>
            <person name="Clum A."/>
            <person name="Lucas S."/>
            <person name="Glavina Del Rio T."/>
            <person name="Nolan M."/>
            <person name="Tice H."/>
            <person name="Cheng J.F."/>
            <person name="Pitluck S."/>
            <person name="Liolios K."/>
            <person name="Ivanova N."/>
            <person name="Mavromatis K."/>
            <person name="Mikhailova N."/>
            <person name="Pati A."/>
            <person name="Goodwin L."/>
            <person name="Chen A."/>
            <person name="Palaniappan K."/>
            <person name="Land M."/>
            <person name="Hauser L."/>
            <person name="Chang Y.J."/>
            <person name="Jeffries C.D."/>
            <person name="Rohde M."/>
            <person name="Spring S."/>
            <person name="Goker M."/>
            <person name="Woyke T."/>
            <person name="Bristow J."/>
            <person name="Eisen J.A."/>
            <person name="Markowitz V."/>
            <person name="Hugenholtz P."/>
            <person name="Kyrpides N.C."/>
            <person name="Klenk H.P."/>
            <person name="Lapidus A."/>
        </authorList>
    </citation>
    <scope>NUCLEOTIDE SEQUENCE [LARGE SCALE GENOMIC DNA]</scope>
    <source>
        <strain evidence="2 3">DSM 11002</strain>
    </source>
</reference>
<feature type="compositionally biased region" description="Basic residues" evidence="1">
    <location>
        <begin position="1"/>
        <end position="12"/>
    </location>
</feature>
<evidence type="ECO:0000256" key="1">
    <source>
        <dbReference type="SAM" id="MobiDB-lite"/>
    </source>
</evidence>
<dbReference type="OrthoDB" id="512716at2"/>
<dbReference type="PaxDb" id="469381-Dpep_0389"/>
<sequence>MAKRPHKIKKREGNKSGNIRSRDESSDPPYMDEPPAFSLKYIQQAYCISKCGKEDQIAFLKAMFKRKETSWSHLSSCDRHGLGYEKIHRLNVQIPKVAEGKAIIAFRFSGKKPMVGFRERDIFYVLWIDRDFSVYDHG</sequence>
<dbReference type="EMBL" id="ABTR02000001">
    <property type="protein sequence ID" value="EFC90421.1"/>
    <property type="molecule type" value="Genomic_DNA"/>
</dbReference>
<dbReference type="AlphaFoldDB" id="D2Z492"/>
<comment type="caution">
    <text evidence="2">The sequence shown here is derived from an EMBL/GenBank/DDBJ whole genome shotgun (WGS) entry which is preliminary data.</text>
</comment>
<feature type="region of interest" description="Disordered" evidence="1">
    <location>
        <begin position="1"/>
        <end position="32"/>
    </location>
</feature>
<evidence type="ECO:0000313" key="2">
    <source>
        <dbReference type="EMBL" id="EFC90421.1"/>
    </source>
</evidence>
<protein>
    <submittedName>
        <fullName evidence="2">Uncharacterized protein</fullName>
    </submittedName>
</protein>
<name>D2Z492_9BACT</name>
<organism evidence="2 3">
    <name type="scientific">Dethiosulfovibrio peptidovorans DSM 11002</name>
    <dbReference type="NCBI Taxonomy" id="469381"/>
    <lineage>
        <taxon>Bacteria</taxon>
        <taxon>Thermotogati</taxon>
        <taxon>Synergistota</taxon>
        <taxon>Synergistia</taxon>
        <taxon>Synergistales</taxon>
        <taxon>Dethiosulfovibrionaceae</taxon>
        <taxon>Dethiosulfovibrio</taxon>
    </lineage>
</organism>
<keyword evidence="3" id="KW-1185">Reference proteome</keyword>
<proteinExistence type="predicted"/>
<accession>D2Z492</accession>
<dbReference type="Proteomes" id="UP000006427">
    <property type="component" value="Unassembled WGS sequence"/>
</dbReference>
<dbReference type="STRING" id="469381.Dpep_0389"/>
<evidence type="ECO:0000313" key="3">
    <source>
        <dbReference type="Proteomes" id="UP000006427"/>
    </source>
</evidence>
<dbReference type="RefSeq" id="WP_005659116.1">
    <property type="nucleotide sequence ID" value="NZ_ABTR02000001.1"/>
</dbReference>